<dbReference type="SUPFAM" id="SSF53955">
    <property type="entry name" value="Lysozyme-like"/>
    <property type="match status" value="1"/>
</dbReference>
<dbReference type="AlphaFoldDB" id="A0A1U7P4N5"/>
<dbReference type="OrthoDB" id="9812906at2"/>
<organism evidence="1 2">
    <name type="scientific">Deinococcus marmoris</name>
    <dbReference type="NCBI Taxonomy" id="249408"/>
    <lineage>
        <taxon>Bacteria</taxon>
        <taxon>Thermotogati</taxon>
        <taxon>Deinococcota</taxon>
        <taxon>Deinococci</taxon>
        <taxon>Deinococcales</taxon>
        <taxon>Deinococcaceae</taxon>
        <taxon>Deinococcus</taxon>
    </lineage>
</organism>
<dbReference type="RefSeq" id="WP_075830077.1">
    <property type="nucleotide sequence ID" value="NZ_MSTI01000007.1"/>
</dbReference>
<protein>
    <recommendedName>
        <fullName evidence="3">Transglycosylase SLT domain-containing protein</fullName>
    </recommendedName>
</protein>
<sequence>MYLNANMIAAARKWAAFYIEAERRVGVPRDLLAALHYRETAFGASTGRVGGILQFDPPLSSARVREYGAAYGITDLTDPERDPRTAVLCAAAFVQAKLKSAGRPALTPLSSLADCGYAAFLYNGTGYGSVANSPYASNDPQNGVQMRIRGTVPSLANPAIRVRIDQPDTRPGVLAVMHELRARGVLGSGVPVVPPVLTAPSAFPGLMVPGPSGFESASQAQYTFPYPTVLGFSGGRWFVRPARADEL</sequence>
<keyword evidence="2" id="KW-1185">Reference proteome</keyword>
<accession>A0A1U7P4N5</accession>
<gene>
    <name evidence="1" type="ORF">BOO71_0000388</name>
</gene>
<dbReference type="EMBL" id="MSTI01000007">
    <property type="protein sequence ID" value="OLV20120.1"/>
    <property type="molecule type" value="Genomic_DNA"/>
</dbReference>
<dbReference type="STRING" id="249408.BOO71_0000388"/>
<dbReference type="Gene3D" id="1.10.530.10">
    <property type="match status" value="1"/>
</dbReference>
<proteinExistence type="predicted"/>
<evidence type="ECO:0000313" key="2">
    <source>
        <dbReference type="Proteomes" id="UP000186607"/>
    </source>
</evidence>
<comment type="caution">
    <text evidence="1">The sequence shown here is derived from an EMBL/GenBank/DDBJ whole genome shotgun (WGS) entry which is preliminary data.</text>
</comment>
<evidence type="ECO:0000313" key="1">
    <source>
        <dbReference type="EMBL" id="OLV20120.1"/>
    </source>
</evidence>
<dbReference type="InterPro" id="IPR023346">
    <property type="entry name" value="Lysozyme-like_dom_sf"/>
</dbReference>
<reference evidence="1 2" key="1">
    <citation type="submission" date="2017-01" db="EMBL/GenBank/DDBJ databases">
        <title>Genome Analysis of Deinococcus marmoris KOPRI26562.</title>
        <authorList>
            <person name="Kim J.H."/>
            <person name="Oh H.-M."/>
        </authorList>
    </citation>
    <scope>NUCLEOTIDE SEQUENCE [LARGE SCALE GENOMIC DNA]</scope>
    <source>
        <strain evidence="1 2">KOPRI26562</strain>
    </source>
</reference>
<evidence type="ECO:0008006" key="3">
    <source>
        <dbReference type="Google" id="ProtNLM"/>
    </source>
</evidence>
<name>A0A1U7P4N5_9DEIO</name>
<dbReference type="Proteomes" id="UP000186607">
    <property type="component" value="Unassembled WGS sequence"/>
</dbReference>